<gene>
    <name evidence="2" type="ORF">I6E12_03970</name>
</gene>
<comment type="caution">
    <text evidence="2">The sequence shown here is derived from an EMBL/GenBank/DDBJ whole genome shotgun (WGS) entry which is preliminary data.</text>
</comment>
<sequence length="191" mass="21600">MAANQKESYKTNQNLLQEFYHSCFGKIIILLLMMALLLFVALITRPTKQQMLDEMEDNIRECLQENDSIKADGVDDVVNNFCNIFTTAGELASDSDVVAAYKKFNRLEVYQHPFYSTAHIINNIHPSGVRVGIGVFGVVIPTVSYKDLILFVSPIKNYNKTHIITPPVITDDDLGENPNVQEYHYLGDPDQ</sequence>
<keyword evidence="1" id="KW-0812">Transmembrane</keyword>
<keyword evidence="1" id="KW-0472">Membrane</keyword>
<reference evidence="2 3" key="1">
    <citation type="submission" date="2020-12" db="EMBL/GenBank/DDBJ databases">
        <title>Whole genome sequences of gut porcine anaerobes.</title>
        <authorList>
            <person name="Kubasova T."/>
            <person name="Jahodarova E."/>
            <person name="Rychlik I."/>
        </authorList>
    </citation>
    <scope>NUCLEOTIDE SEQUENCE [LARGE SCALE GENOMIC DNA]</scope>
    <source>
        <strain evidence="2 3">An925</strain>
    </source>
</reference>
<keyword evidence="3" id="KW-1185">Reference proteome</keyword>
<evidence type="ECO:0000256" key="1">
    <source>
        <dbReference type="SAM" id="Phobius"/>
    </source>
</evidence>
<dbReference type="EMBL" id="JADYTN010000006">
    <property type="protein sequence ID" value="MCF2563268.1"/>
    <property type="molecule type" value="Genomic_DNA"/>
</dbReference>
<keyword evidence="1" id="KW-1133">Transmembrane helix</keyword>
<organism evidence="2 3">
    <name type="scientific">Xylanibacter brevis</name>
    <dbReference type="NCBI Taxonomy" id="83231"/>
    <lineage>
        <taxon>Bacteria</taxon>
        <taxon>Pseudomonadati</taxon>
        <taxon>Bacteroidota</taxon>
        <taxon>Bacteroidia</taxon>
        <taxon>Bacteroidales</taxon>
        <taxon>Prevotellaceae</taxon>
        <taxon>Xylanibacter</taxon>
    </lineage>
</organism>
<proteinExistence type="predicted"/>
<evidence type="ECO:0008006" key="4">
    <source>
        <dbReference type="Google" id="ProtNLM"/>
    </source>
</evidence>
<evidence type="ECO:0000313" key="3">
    <source>
        <dbReference type="Proteomes" id="UP001200470"/>
    </source>
</evidence>
<protein>
    <recommendedName>
        <fullName evidence="4">DUF4359 domain-containing protein</fullName>
    </recommendedName>
</protein>
<name>A0ABS9CG21_9BACT</name>
<dbReference type="Proteomes" id="UP001200470">
    <property type="component" value="Unassembled WGS sequence"/>
</dbReference>
<accession>A0ABS9CG21</accession>
<evidence type="ECO:0000313" key="2">
    <source>
        <dbReference type="EMBL" id="MCF2563268.1"/>
    </source>
</evidence>
<feature type="transmembrane region" description="Helical" evidence="1">
    <location>
        <begin position="19"/>
        <end position="43"/>
    </location>
</feature>
<dbReference type="RefSeq" id="WP_094391290.1">
    <property type="nucleotide sequence ID" value="NZ_JADYTN010000006.1"/>
</dbReference>